<accession>D1BTJ7</accession>
<dbReference type="GO" id="GO:0005198">
    <property type="term" value="F:structural molecule activity"/>
    <property type="evidence" value="ECO:0007669"/>
    <property type="project" value="InterPro"/>
</dbReference>
<dbReference type="STRING" id="446471.Xcel_1957"/>
<dbReference type="Proteomes" id="UP000002255">
    <property type="component" value="Chromosome"/>
</dbReference>
<proteinExistence type="predicted"/>
<dbReference type="NCBIfam" id="TIGR02241">
    <property type="entry name" value="conserved hypothetical phage tail region protein"/>
    <property type="match status" value="1"/>
</dbReference>
<evidence type="ECO:0000313" key="1">
    <source>
        <dbReference type="EMBL" id="ACZ30976.1"/>
    </source>
</evidence>
<dbReference type="PANTHER" id="PTHR38009">
    <property type="entry name" value="CONSERVED HYPOTHETICAL PHAGE TAIL PROTEIN"/>
    <property type="match status" value="1"/>
</dbReference>
<evidence type="ECO:0008006" key="3">
    <source>
        <dbReference type="Google" id="ProtNLM"/>
    </source>
</evidence>
<protein>
    <recommendedName>
        <fullName evidence="3">Phage tail protein</fullName>
    </recommendedName>
</protein>
<dbReference type="InterPro" id="IPR010667">
    <property type="entry name" value="Phage_T4_Gp19"/>
</dbReference>
<organism evidence="1 2">
    <name type="scientific">Xylanimonas cellulosilytica (strain DSM 15894 / JCM 12276 / CECT 5975 / KCTC 9989 / LMG 20990 / NBRC 107835 / XIL07)</name>
    <dbReference type="NCBI Taxonomy" id="446471"/>
    <lineage>
        <taxon>Bacteria</taxon>
        <taxon>Bacillati</taxon>
        <taxon>Actinomycetota</taxon>
        <taxon>Actinomycetes</taxon>
        <taxon>Micrococcales</taxon>
        <taxon>Promicromonosporaceae</taxon>
        <taxon>Xylanimonas</taxon>
    </lineage>
</organism>
<dbReference type="OrthoDB" id="9799891at2"/>
<dbReference type="KEGG" id="xce:Xcel_1957"/>
<dbReference type="RefSeq" id="WP_012878718.1">
    <property type="nucleotide sequence ID" value="NC_013530.1"/>
</dbReference>
<reference evidence="2" key="1">
    <citation type="submission" date="2009-11" db="EMBL/GenBank/DDBJ databases">
        <title>The complete chromosome of Xylanimonas cellulosilytica DSM 15894.</title>
        <authorList>
            <consortium name="US DOE Joint Genome Institute (JGI-PGF)"/>
            <person name="Lucas S."/>
            <person name="Copeland A."/>
            <person name="Lapidus A."/>
            <person name="Glavina del Rio T."/>
            <person name="Dalin E."/>
            <person name="Tice H."/>
            <person name="Bruce D."/>
            <person name="Goodwin L."/>
            <person name="Pitluck S."/>
            <person name="Kyrpides N."/>
            <person name="Mavromatis K."/>
            <person name="Ivanova N."/>
            <person name="Mikhailova N."/>
            <person name="Foster B."/>
            <person name="Clum A."/>
            <person name="Brettin T."/>
            <person name="Detter J.C."/>
            <person name="Han C."/>
            <person name="Larimer F."/>
            <person name="Land M."/>
            <person name="Hauser L."/>
            <person name="Markowitz V."/>
            <person name="Cheng J.F."/>
            <person name="Hugenholtz P."/>
            <person name="Woyke T."/>
            <person name="Wu D."/>
            <person name="Gehrich-Schroeter G."/>
            <person name="Schneider S."/>
            <person name="Pukall S.R."/>
            <person name="Klenk H.P."/>
            <person name="Eisen J.A."/>
        </authorList>
    </citation>
    <scope>NUCLEOTIDE SEQUENCE [LARGE SCALE GENOMIC DNA]</scope>
    <source>
        <strain evidence="2">DSM 15894 / CECT 5975 / LMG 20990 / XIL07</strain>
    </source>
</reference>
<dbReference type="EMBL" id="CP001821">
    <property type="protein sequence ID" value="ACZ30976.1"/>
    <property type="molecule type" value="Genomic_DNA"/>
</dbReference>
<evidence type="ECO:0000313" key="2">
    <source>
        <dbReference type="Proteomes" id="UP000002255"/>
    </source>
</evidence>
<gene>
    <name evidence="1" type="ordered locus">Xcel_1957</name>
</gene>
<sequence>MSVVTEITGLRLDPPLNHNFVVMFADTSSALSIAATVIGDVLLGGFSECSGLEMVQTDHKLAVGGRHDGDLRFPTRTTWSNLVLKRGVSRISQSGWDWLYGFGEGKVQRKDGLIILFDGLRIPHNVWTVRRAFPVKFTGPALNAVGKDVAVETLELAHEGLWQLSLLKEAAGLAKVSL</sequence>
<reference evidence="1 2" key="2">
    <citation type="journal article" date="2010" name="Stand. Genomic Sci.">
        <title>Complete genome sequence of Xylanimonas cellulosilytica type strain (XIL07).</title>
        <authorList>
            <person name="Foster B."/>
            <person name="Pukall R."/>
            <person name="Abt B."/>
            <person name="Nolan M."/>
            <person name="Glavina Del Rio T."/>
            <person name="Chen F."/>
            <person name="Lucas S."/>
            <person name="Tice H."/>
            <person name="Pitluck S."/>
            <person name="Cheng J.-F."/>
            <person name="Chertkov O."/>
            <person name="Brettin T."/>
            <person name="Han C."/>
            <person name="Detter J.C."/>
            <person name="Bruce D."/>
            <person name="Goodwin L."/>
            <person name="Ivanova N."/>
            <person name="Mavromatis K."/>
            <person name="Pati A."/>
            <person name="Mikhailova N."/>
            <person name="Chen A."/>
            <person name="Palaniappan K."/>
            <person name="Land M."/>
            <person name="Hauser L."/>
            <person name="Chang Y.-J."/>
            <person name="Jeffries C.D."/>
            <person name="Chain P."/>
            <person name="Rohde M."/>
            <person name="Goeker M."/>
            <person name="Bristow J."/>
            <person name="Eisen J.A."/>
            <person name="Markowitz V."/>
            <person name="Hugenholtz P."/>
            <person name="Kyrpides N.C."/>
            <person name="Klenk H.-P."/>
            <person name="Lapidus A."/>
        </authorList>
    </citation>
    <scope>NUCLEOTIDE SEQUENCE [LARGE SCALE GENOMIC DNA]</scope>
    <source>
        <strain evidence="2">DSM 15894 / CECT 5975 / LMG 20990 / XIL07</strain>
    </source>
</reference>
<dbReference type="InterPro" id="IPR011747">
    <property type="entry name" value="CHP02241"/>
</dbReference>
<keyword evidence="2" id="KW-1185">Reference proteome</keyword>
<dbReference type="HOGENOM" id="CLU_101335_0_0_11"/>
<dbReference type="Pfam" id="PF06841">
    <property type="entry name" value="Phage_T4_gp19"/>
    <property type="match status" value="1"/>
</dbReference>
<name>D1BTJ7_XYLCX</name>
<dbReference type="PANTHER" id="PTHR38009:SF1">
    <property type="entry name" value="CONSERVED HYPOTHETICAL PHAGE TAIL PROTEIN"/>
    <property type="match status" value="1"/>
</dbReference>
<dbReference type="AlphaFoldDB" id="D1BTJ7"/>